<dbReference type="Pfam" id="PF08291">
    <property type="entry name" value="Peptidase_M15_3"/>
    <property type="match status" value="1"/>
</dbReference>
<dbReference type="Gene3D" id="3.30.1380.10">
    <property type="match status" value="1"/>
</dbReference>
<dbReference type="InterPro" id="IPR013230">
    <property type="entry name" value="Peptidase_M15A_C"/>
</dbReference>
<keyword evidence="3" id="KW-1185">Reference proteome</keyword>
<feature type="domain" description="Peptidase M15A C-terminal" evidence="1">
    <location>
        <begin position="7"/>
        <end position="89"/>
    </location>
</feature>
<dbReference type="InterPro" id="IPR009045">
    <property type="entry name" value="Zn_M74/Hedgehog-like"/>
</dbReference>
<dbReference type="SUPFAM" id="SSF55166">
    <property type="entry name" value="Hedgehog/DD-peptidase"/>
    <property type="match status" value="1"/>
</dbReference>
<evidence type="ECO:0000259" key="1">
    <source>
        <dbReference type="Pfam" id="PF08291"/>
    </source>
</evidence>
<name>A0A6S7CP26_9BURK</name>
<evidence type="ECO:0000313" key="2">
    <source>
        <dbReference type="EMBL" id="CAB3794526.1"/>
    </source>
</evidence>
<dbReference type="Proteomes" id="UP000494115">
    <property type="component" value="Unassembled WGS sequence"/>
</dbReference>
<gene>
    <name evidence="2" type="ORF">LMG28138_03721</name>
</gene>
<dbReference type="AlphaFoldDB" id="A0A6S7CP26"/>
<dbReference type="RefSeq" id="WP_343054464.1">
    <property type="nucleotide sequence ID" value="NZ_CADIKM010000019.1"/>
</dbReference>
<accession>A0A6S7CP26</accession>
<evidence type="ECO:0000313" key="3">
    <source>
        <dbReference type="Proteomes" id="UP000494115"/>
    </source>
</evidence>
<sequence>MTQLSEHFGLVEFTQSQTATRRGINNTPSAKVIQDLTRVAQLLESVRTLLGDRAISIASGYRSPGVNAAVGGAPNSRHLLGLAVDFTCPSFGTS</sequence>
<protein>
    <recommendedName>
        <fullName evidence="1">Peptidase M15A C-terminal domain-containing protein</fullName>
    </recommendedName>
</protein>
<reference evidence="2 3" key="1">
    <citation type="submission" date="2020-04" db="EMBL/GenBank/DDBJ databases">
        <authorList>
            <person name="De Canck E."/>
        </authorList>
    </citation>
    <scope>NUCLEOTIDE SEQUENCE [LARGE SCALE GENOMIC DNA]</scope>
    <source>
        <strain evidence="2 3">LMG 28138</strain>
    </source>
</reference>
<organism evidence="2 3">
    <name type="scientific">Pararobbsia alpina</name>
    <dbReference type="NCBI Taxonomy" id="621374"/>
    <lineage>
        <taxon>Bacteria</taxon>
        <taxon>Pseudomonadati</taxon>
        <taxon>Pseudomonadota</taxon>
        <taxon>Betaproteobacteria</taxon>
        <taxon>Burkholderiales</taxon>
        <taxon>Burkholderiaceae</taxon>
        <taxon>Pararobbsia</taxon>
    </lineage>
</organism>
<proteinExistence type="predicted"/>
<dbReference type="EMBL" id="CADIKM010000019">
    <property type="protein sequence ID" value="CAB3794526.1"/>
    <property type="molecule type" value="Genomic_DNA"/>
</dbReference>